<dbReference type="InterPro" id="IPR041728">
    <property type="entry name" value="GPAT/DHAPAT_LPLAT"/>
</dbReference>
<dbReference type="GO" id="GO:0019432">
    <property type="term" value="P:triglyceride biosynthetic process"/>
    <property type="evidence" value="ECO:0007669"/>
    <property type="project" value="TreeGrafter"/>
</dbReference>
<dbReference type="GO" id="GO:0004366">
    <property type="term" value="F:glycerol-3-phosphate O-acyltransferase activity"/>
    <property type="evidence" value="ECO:0007669"/>
    <property type="project" value="TreeGrafter"/>
</dbReference>
<accession>A0A8H8RYY4</accession>
<evidence type="ECO:0000256" key="3">
    <source>
        <dbReference type="ARBA" id="ARBA00022679"/>
    </source>
</evidence>
<dbReference type="InterPro" id="IPR045520">
    <property type="entry name" value="GPAT/DHAPAT_C"/>
</dbReference>
<organism evidence="8 9">
    <name type="scientific">Lachnellula occidentalis</name>
    <dbReference type="NCBI Taxonomy" id="215460"/>
    <lineage>
        <taxon>Eukaryota</taxon>
        <taxon>Fungi</taxon>
        <taxon>Dikarya</taxon>
        <taxon>Ascomycota</taxon>
        <taxon>Pezizomycotina</taxon>
        <taxon>Leotiomycetes</taxon>
        <taxon>Helotiales</taxon>
        <taxon>Lachnaceae</taxon>
        <taxon>Lachnellula</taxon>
    </lineage>
</organism>
<sequence>MADPRGSSAPDLDILGDQVTLHPSGYVEPPQRPQDRDKEQNLVEHMARFRTSPLEFLREVSLHVSGTGWRAYNHFIGQPIFYNGFSDNMTAAVLSTPILQKQITELAEKRIAFEEKEGLLKPNDPSYAAKKTQRKNGIEHSLQELCEKMTGDMICKMESRPFIRGAYYMCTQLLTRAYHQGIHVSSEEVLRLRAVAREAEKNKQSIIFLPCHRSHVDYVSLQLICYRLGLALPTVVAGDNLNFPVVGSFLQHADTLLQGGFNFECFVEGGRSRTGKLLPPKFGILGFILDSILSGRVEDAIICPVSTQYDKVIETEGYVTELLGVPKKKENLADFLSASSILSLKLGRVDVRFHKPWSIRDFIREQRARTTSIPP</sequence>
<proteinExistence type="inferred from homology"/>
<feature type="domain" description="Phospholipid/glycerol acyltransferase" evidence="7">
    <location>
        <begin position="206"/>
        <end position="310"/>
    </location>
</feature>
<dbReference type="InterPro" id="IPR002123">
    <property type="entry name" value="Plipid/glycerol_acylTrfase"/>
</dbReference>
<dbReference type="Proteomes" id="UP000443090">
    <property type="component" value="Unassembled WGS sequence"/>
</dbReference>
<dbReference type="GO" id="GO:0008654">
    <property type="term" value="P:phospholipid biosynthetic process"/>
    <property type="evidence" value="ECO:0007669"/>
    <property type="project" value="TreeGrafter"/>
</dbReference>
<comment type="similarity">
    <text evidence="2">Belongs to the GPAT/DAPAT family.</text>
</comment>
<dbReference type="GO" id="GO:0006631">
    <property type="term" value="P:fatty acid metabolic process"/>
    <property type="evidence" value="ECO:0007669"/>
    <property type="project" value="TreeGrafter"/>
</dbReference>
<dbReference type="GO" id="GO:0006072">
    <property type="term" value="P:glycerol-3-phosphate metabolic process"/>
    <property type="evidence" value="ECO:0007669"/>
    <property type="project" value="TreeGrafter"/>
</dbReference>
<evidence type="ECO:0000313" key="9">
    <source>
        <dbReference type="Proteomes" id="UP000443090"/>
    </source>
</evidence>
<dbReference type="AlphaFoldDB" id="A0A8H8RYY4"/>
<keyword evidence="9" id="KW-1185">Reference proteome</keyword>
<dbReference type="EMBL" id="QGMI01000336">
    <property type="protein sequence ID" value="TVY42306.1"/>
    <property type="molecule type" value="Genomic_DNA"/>
</dbReference>
<dbReference type="SUPFAM" id="SSF69593">
    <property type="entry name" value="Glycerol-3-phosphate (1)-acyltransferase"/>
    <property type="match status" value="1"/>
</dbReference>
<comment type="subcellular location">
    <subcellularLocation>
        <location evidence="1">Endomembrane system</location>
        <topology evidence="1">Peripheral membrane protein</topology>
    </subcellularLocation>
</comment>
<dbReference type="GO" id="GO:0012505">
    <property type="term" value="C:endomembrane system"/>
    <property type="evidence" value="ECO:0007669"/>
    <property type="project" value="UniProtKB-SubCell"/>
</dbReference>
<dbReference type="OrthoDB" id="10255570at2759"/>
<dbReference type="Pfam" id="PF01553">
    <property type="entry name" value="Acyltransferase"/>
    <property type="match status" value="1"/>
</dbReference>
<evidence type="ECO:0000256" key="5">
    <source>
        <dbReference type="ARBA" id="ARBA00023315"/>
    </source>
</evidence>
<evidence type="ECO:0000259" key="7">
    <source>
        <dbReference type="SMART" id="SM00563"/>
    </source>
</evidence>
<dbReference type="CDD" id="cd07993">
    <property type="entry name" value="LPLAT_DHAPAT-like"/>
    <property type="match status" value="1"/>
</dbReference>
<dbReference type="PANTHER" id="PTHR12563">
    <property type="entry name" value="GLYCEROL-3-PHOSPHATE ACYLTRANSFERASE"/>
    <property type="match status" value="1"/>
</dbReference>
<keyword evidence="3 8" id="KW-0808">Transferase</keyword>
<evidence type="ECO:0000313" key="8">
    <source>
        <dbReference type="EMBL" id="TVY42306.1"/>
    </source>
</evidence>
<evidence type="ECO:0000256" key="2">
    <source>
        <dbReference type="ARBA" id="ARBA00007937"/>
    </source>
</evidence>
<evidence type="ECO:0000256" key="1">
    <source>
        <dbReference type="ARBA" id="ARBA00004184"/>
    </source>
</evidence>
<dbReference type="PANTHER" id="PTHR12563:SF17">
    <property type="entry name" value="DIHYDROXYACETONE PHOSPHATE ACYLTRANSFERASE"/>
    <property type="match status" value="1"/>
</dbReference>
<dbReference type="GO" id="GO:0031966">
    <property type="term" value="C:mitochondrial membrane"/>
    <property type="evidence" value="ECO:0007669"/>
    <property type="project" value="TreeGrafter"/>
</dbReference>
<dbReference type="InterPro" id="IPR022284">
    <property type="entry name" value="GPAT/DHAPAT"/>
</dbReference>
<evidence type="ECO:0000256" key="6">
    <source>
        <dbReference type="SAM" id="MobiDB-lite"/>
    </source>
</evidence>
<keyword evidence="5 8" id="KW-0012">Acyltransferase</keyword>
<protein>
    <submittedName>
        <fullName evidence="8">Glycerol-3-phosphate acyltransferase</fullName>
    </submittedName>
</protein>
<dbReference type="SMART" id="SM00563">
    <property type="entry name" value="PlsC"/>
    <property type="match status" value="1"/>
</dbReference>
<reference evidence="8 9" key="1">
    <citation type="submission" date="2018-05" db="EMBL/GenBank/DDBJ databases">
        <title>Genome sequencing and assembly of the regulated plant pathogen Lachnellula willkommii and related sister species for the development of diagnostic species identification markers.</title>
        <authorList>
            <person name="Giroux E."/>
            <person name="Bilodeau G."/>
        </authorList>
    </citation>
    <scope>NUCLEOTIDE SEQUENCE [LARGE SCALE GENOMIC DNA]</scope>
    <source>
        <strain evidence="8 9">CBS 160.35</strain>
    </source>
</reference>
<name>A0A8H8RYY4_9HELO</name>
<evidence type="ECO:0000256" key="4">
    <source>
        <dbReference type="ARBA" id="ARBA00023136"/>
    </source>
</evidence>
<gene>
    <name evidence="8" type="primary">plsB</name>
    <name evidence="8" type="ORF">LOCC1_G004610</name>
</gene>
<comment type="caution">
    <text evidence="8">The sequence shown here is derived from an EMBL/GenBank/DDBJ whole genome shotgun (WGS) entry which is preliminary data.</text>
</comment>
<feature type="region of interest" description="Disordered" evidence="6">
    <location>
        <begin position="1"/>
        <end position="37"/>
    </location>
</feature>
<keyword evidence="4" id="KW-0472">Membrane</keyword>
<dbReference type="Pfam" id="PF19277">
    <property type="entry name" value="GPAT_C"/>
    <property type="match status" value="1"/>
</dbReference>